<reference evidence="4 5" key="1">
    <citation type="submission" date="2017-09" db="EMBL/GenBank/DDBJ databases">
        <title>Genomics of the genus Arcobacter.</title>
        <authorList>
            <person name="Perez-Cataluna A."/>
            <person name="Figueras M.J."/>
            <person name="Salas-Masso N."/>
        </authorList>
    </citation>
    <scope>NUCLEOTIDE SEQUENCE [LARGE SCALE GENOMIC DNA]</scope>
    <source>
        <strain evidence="4 5">CECT 7386</strain>
    </source>
</reference>
<keyword evidence="5" id="KW-1185">Reference proteome</keyword>
<sequence length="142" mass="16623">MIRLAKEEEFKKLIEIWEDSVKATHTFLSLEDIDFFRPKILNEYLYAVEVYVYEENQEILGFIGVLENKVEMLFITPLKFKKGIGKKLLSFAINTLNIDALDVNEQNENAVNFYKYMNFKVIGRSEIDGLGKPFPLLHLKLQ</sequence>
<dbReference type="Pfam" id="PF13673">
    <property type="entry name" value="Acetyltransf_10"/>
    <property type="match status" value="1"/>
</dbReference>
<protein>
    <submittedName>
        <fullName evidence="4">GNAT family N-acetyltransferase</fullName>
    </submittedName>
</protein>
<dbReference type="RefSeq" id="WP_114841490.1">
    <property type="nucleotide sequence ID" value="NZ_CP031219.1"/>
</dbReference>
<organism evidence="4 5">
    <name type="scientific">Malaciobacter mytili LMG 24559</name>
    <dbReference type="NCBI Taxonomy" id="1032238"/>
    <lineage>
        <taxon>Bacteria</taxon>
        <taxon>Pseudomonadati</taxon>
        <taxon>Campylobacterota</taxon>
        <taxon>Epsilonproteobacteria</taxon>
        <taxon>Campylobacterales</taxon>
        <taxon>Arcobacteraceae</taxon>
        <taxon>Malaciobacter</taxon>
    </lineage>
</organism>
<evidence type="ECO:0000313" key="4">
    <source>
        <dbReference type="EMBL" id="RXK16678.1"/>
    </source>
</evidence>
<dbReference type="PROSITE" id="PS51186">
    <property type="entry name" value="GNAT"/>
    <property type="match status" value="1"/>
</dbReference>
<evidence type="ECO:0000256" key="1">
    <source>
        <dbReference type="ARBA" id="ARBA00022679"/>
    </source>
</evidence>
<gene>
    <name evidence="4" type="ORF">CP985_02745</name>
</gene>
<dbReference type="Gene3D" id="3.40.630.30">
    <property type="match status" value="1"/>
</dbReference>
<evidence type="ECO:0000259" key="3">
    <source>
        <dbReference type="PROSITE" id="PS51186"/>
    </source>
</evidence>
<keyword evidence="1" id="KW-0808">Transferase</keyword>
<dbReference type="EMBL" id="NXID01000005">
    <property type="protein sequence ID" value="RXK16678.1"/>
    <property type="molecule type" value="Genomic_DNA"/>
</dbReference>
<proteinExistence type="predicted"/>
<accession>A0AAX2AKQ8</accession>
<dbReference type="PANTHER" id="PTHR43800">
    <property type="entry name" value="PEPTIDYL-LYSINE N-ACETYLTRANSFERASE YJAB"/>
    <property type="match status" value="1"/>
</dbReference>
<name>A0AAX2AKQ8_9BACT</name>
<dbReference type="SUPFAM" id="SSF55729">
    <property type="entry name" value="Acyl-CoA N-acyltransferases (Nat)"/>
    <property type="match status" value="1"/>
</dbReference>
<feature type="domain" description="N-acetyltransferase" evidence="3">
    <location>
        <begin position="1"/>
        <end position="135"/>
    </location>
</feature>
<evidence type="ECO:0000256" key="2">
    <source>
        <dbReference type="ARBA" id="ARBA00023315"/>
    </source>
</evidence>
<dbReference type="Proteomes" id="UP000290092">
    <property type="component" value="Unassembled WGS sequence"/>
</dbReference>
<dbReference type="AlphaFoldDB" id="A0AAX2AKQ8"/>
<dbReference type="InterPro" id="IPR000182">
    <property type="entry name" value="GNAT_dom"/>
</dbReference>
<dbReference type="GO" id="GO:0016747">
    <property type="term" value="F:acyltransferase activity, transferring groups other than amino-acyl groups"/>
    <property type="evidence" value="ECO:0007669"/>
    <property type="project" value="InterPro"/>
</dbReference>
<dbReference type="KEGG" id="amyt:AMYT_1038"/>
<dbReference type="PANTHER" id="PTHR43800:SF1">
    <property type="entry name" value="PEPTIDYL-LYSINE N-ACETYLTRANSFERASE YJAB"/>
    <property type="match status" value="1"/>
</dbReference>
<dbReference type="CDD" id="cd04301">
    <property type="entry name" value="NAT_SF"/>
    <property type="match status" value="1"/>
</dbReference>
<evidence type="ECO:0000313" key="5">
    <source>
        <dbReference type="Proteomes" id="UP000290092"/>
    </source>
</evidence>
<comment type="caution">
    <text evidence="4">The sequence shown here is derived from an EMBL/GenBank/DDBJ whole genome shotgun (WGS) entry which is preliminary data.</text>
</comment>
<dbReference type="InterPro" id="IPR016181">
    <property type="entry name" value="Acyl_CoA_acyltransferase"/>
</dbReference>
<keyword evidence="2" id="KW-0012">Acyltransferase</keyword>